<accession>A0A0D6PB93</accession>
<evidence type="ECO:0000256" key="1">
    <source>
        <dbReference type="SAM" id="Phobius"/>
    </source>
</evidence>
<dbReference type="AlphaFoldDB" id="A0A0D6PB93"/>
<keyword evidence="1" id="KW-0472">Membrane</keyword>
<evidence type="ECO:0000313" key="3">
    <source>
        <dbReference type="Proteomes" id="UP000032680"/>
    </source>
</evidence>
<sequence>MPTIPTPLILVPLLMAMVAFFLRFYKLDPEENVRNPNFIAGAVCVVLSLVYLLVFRVALRGNNPLASVLFFAAAVILAAGAIRVVMRARSHY</sequence>
<feature type="transmembrane region" description="Helical" evidence="1">
    <location>
        <begin position="6"/>
        <end position="25"/>
    </location>
</feature>
<keyword evidence="1" id="KW-1133">Transmembrane helix</keyword>
<keyword evidence="3" id="KW-1185">Reference proteome</keyword>
<proteinExistence type="predicted"/>
<feature type="transmembrane region" description="Helical" evidence="1">
    <location>
        <begin position="65"/>
        <end position="86"/>
    </location>
</feature>
<protein>
    <submittedName>
        <fullName evidence="2">Uncharacterized protein</fullName>
    </submittedName>
</protein>
<comment type="caution">
    <text evidence="2">The sequence shown here is derived from an EMBL/GenBank/DDBJ whole genome shotgun (WGS) entry which is preliminary data.</text>
</comment>
<reference evidence="2 3" key="1">
    <citation type="submission" date="2012-11" db="EMBL/GenBank/DDBJ databases">
        <title>Whole genome sequence of Acidisphaera rubrifaciens HS-AP3.</title>
        <authorList>
            <person name="Azuma Y."/>
            <person name="Higashiura N."/>
            <person name="Hirakawa H."/>
            <person name="Matsushita K."/>
        </authorList>
    </citation>
    <scope>NUCLEOTIDE SEQUENCE [LARGE SCALE GENOMIC DNA]</scope>
    <source>
        <strain evidence="2 3">HS-AP3</strain>
    </source>
</reference>
<keyword evidence="1" id="KW-0812">Transmembrane</keyword>
<dbReference type="EMBL" id="BANB01000915">
    <property type="protein sequence ID" value="GAN78478.1"/>
    <property type="molecule type" value="Genomic_DNA"/>
</dbReference>
<dbReference type="RefSeq" id="WP_048863193.1">
    <property type="nucleotide sequence ID" value="NZ_BANB01000915.1"/>
</dbReference>
<feature type="transmembrane region" description="Helical" evidence="1">
    <location>
        <begin position="37"/>
        <end position="59"/>
    </location>
</feature>
<name>A0A0D6PB93_9PROT</name>
<organism evidence="2 3">
    <name type="scientific">Acidisphaera rubrifaciens HS-AP3</name>
    <dbReference type="NCBI Taxonomy" id="1231350"/>
    <lineage>
        <taxon>Bacteria</taxon>
        <taxon>Pseudomonadati</taxon>
        <taxon>Pseudomonadota</taxon>
        <taxon>Alphaproteobacteria</taxon>
        <taxon>Acetobacterales</taxon>
        <taxon>Acetobacteraceae</taxon>
        <taxon>Acidisphaera</taxon>
    </lineage>
</organism>
<dbReference type="Proteomes" id="UP000032680">
    <property type="component" value="Unassembled WGS sequence"/>
</dbReference>
<gene>
    <name evidence="2" type="ORF">Asru_0918_02</name>
</gene>
<evidence type="ECO:0000313" key="2">
    <source>
        <dbReference type="EMBL" id="GAN78478.1"/>
    </source>
</evidence>